<dbReference type="SUPFAM" id="SSF81340">
    <property type="entry name" value="Clc chloride channel"/>
    <property type="match status" value="1"/>
</dbReference>
<comment type="subcellular location">
    <subcellularLocation>
        <location evidence="1">Membrane</location>
        <topology evidence="1">Multi-pass membrane protein</topology>
    </subcellularLocation>
</comment>
<keyword evidence="4 6" id="KW-0472">Membrane</keyword>
<name>A0ABS2TRB2_9ACTN</name>
<evidence type="ECO:0000313" key="7">
    <source>
        <dbReference type="EMBL" id="MBM9505873.1"/>
    </source>
</evidence>
<keyword evidence="8" id="KW-1185">Reference proteome</keyword>
<feature type="transmembrane region" description="Helical" evidence="6">
    <location>
        <begin position="261"/>
        <end position="282"/>
    </location>
</feature>
<feature type="transmembrane region" description="Helical" evidence="6">
    <location>
        <begin position="340"/>
        <end position="363"/>
    </location>
</feature>
<evidence type="ECO:0000256" key="3">
    <source>
        <dbReference type="ARBA" id="ARBA00022989"/>
    </source>
</evidence>
<protein>
    <submittedName>
        <fullName evidence="7">Chloride channel protein</fullName>
    </submittedName>
</protein>
<feature type="transmembrane region" description="Helical" evidence="6">
    <location>
        <begin position="294"/>
        <end position="312"/>
    </location>
</feature>
<feature type="transmembrane region" description="Helical" evidence="6">
    <location>
        <begin position="426"/>
        <end position="445"/>
    </location>
</feature>
<dbReference type="PANTHER" id="PTHR43427">
    <property type="entry name" value="CHLORIDE CHANNEL PROTEIN CLC-E"/>
    <property type="match status" value="1"/>
</dbReference>
<evidence type="ECO:0000256" key="2">
    <source>
        <dbReference type="ARBA" id="ARBA00022692"/>
    </source>
</evidence>
<evidence type="ECO:0000313" key="8">
    <source>
        <dbReference type="Proteomes" id="UP000749040"/>
    </source>
</evidence>
<dbReference type="PANTHER" id="PTHR43427:SF9">
    <property type="entry name" value="ION-TRANSPORT PROTEIN YFEO-RELATED"/>
    <property type="match status" value="1"/>
</dbReference>
<keyword evidence="2 6" id="KW-0812">Transmembrane</keyword>
<feature type="transmembrane region" description="Helical" evidence="6">
    <location>
        <begin position="37"/>
        <end position="61"/>
    </location>
</feature>
<accession>A0ABS2TRB2</accession>
<feature type="transmembrane region" description="Helical" evidence="6">
    <location>
        <begin position="175"/>
        <end position="203"/>
    </location>
</feature>
<dbReference type="InterPro" id="IPR050368">
    <property type="entry name" value="ClC-type_chloride_channel"/>
</dbReference>
<feature type="transmembrane region" description="Helical" evidence="6">
    <location>
        <begin position="384"/>
        <end position="406"/>
    </location>
</feature>
<dbReference type="Proteomes" id="UP000749040">
    <property type="component" value="Unassembled WGS sequence"/>
</dbReference>
<gene>
    <name evidence="7" type="ORF">ITX44_15175</name>
</gene>
<evidence type="ECO:0000256" key="5">
    <source>
        <dbReference type="SAM" id="MobiDB-lite"/>
    </source>
</evidence>
<proteinExistence type="predicted"/>
<evidence type="ECO:0000256" key="4">
    <source>
        <dbReference type="ARBA" id="ARBA00023136"/>
    </source>
</evidence>
<feature type="region of interest" description="Disordered" evidence="5">
    <location>
        <begin position="1"/>
        <end position="30"/>
    </location>
</feature>
<reference evidence="7 8" key="1">
    <citation type="submission" date="2021-01" db="EMBL/GenBank/DDBJ databases">
        <title>Streptomyces acididurans sp. nov., isolated from a peat swamp forest soil.</title>
        <authorList>
            <person name="Chantavorakit T."/>
            <person name="Duangmal K."/>
        </authorList>
    </citation>
    <scope>NUCLEOTIDE SEQUENCE [LARGE SCALE GENOMIC DNA]</scope>
    <source>
        <strain evidence="7 8">KK5PA1</strain>
    </source>
</reference>
<organism evidence="7 8">
    <name type="scientific">Actinacidiphila acididurans</name>
    <dbReference type="NCBI Taxonomy" id="2784346"/>
    <lineage>
        <taxon>Bacteria</taxon>
        <taxon>Bacillati</taxon>
        <taxon>Actinomycetota</taxon>
        <taxon>Actinomycetes</taxon>
        <taxon>Kitasatosporales</taxon>
        <taxon>Streptomycetaceae</taxon>
        <taxon>Actinacidiphila</taxon>
    </lineage>
</organism>
<feature type="transmembrane region" description="Helical" evidence="6">
    <location>
        <begin position="84"/>
        <end position="107"/>
    </location>
</feature>
<comment type="caution">
    <text evidence="7">The sequence shown here is derived from an EMBL/GenBank/DDBJ whole genome shotgun (WGS) entry which is preliminary data.</text>
</comment>
<dbReference type="RefSeq" id="WP_205357737.1">
    <property type="nucleotide sequence ID" value="NZ_JADKYB010000007.1"/>
</dbReference>
<feature type="transmembrane region" description="Helical" evidence="6">
    <location>
        <begin position="128"/>
        <end position="147"/>
    </location>
</feature>
<dbReference type="PRINTS" id="PR00762">
    <property type="entry name" value="CLCHANNEL"/>
</dbReference>
<keyword evidence="3 6" id="KW-1133">Transmembrane helix</keyword>
<evidence type="ECO:0000256" key="1">
    <source>
        <dbReference type="ARBA" id="ARBA00004141"/>
    </source>
</evidence>
<sequence length="468" mass="46533">MASAEEGAAPGDRARPGTSAHPQGDTPGPDVVRTREYAVLLIVCALIGVPVSALAFGFLALEEKLQPLLYKDLPKGLGLNGTPLWWPVPLLVVGAVLVAAVVLWLPGGGGHEPTAGFAAGRGPMAPKALPGVFLAAMATLAFGAVLGPEAPLLALGSGVAAGGLRLLRRGLPENAYALVGAAGSFAAVSSLLGSPLLGAFLLMEASGVAGGMVGPLLVPGLLASGIGALIFVGIGSWTGLGTYSLTLPDVPQAHSPTAAEFGWTLLIGVAAALLAAGISRAALRLKGRVERRRLVLTVLIGLAIAGLAAAYAQGSGKPASDVLYSGQTALGPLLSDQAGYSVGALALLLTCKGLAYCGSLSAFRGGPIFPAMFTGATGGILLSHLPGLTLVAAFAAGVGAMSAAMLRLPLTSVLLATLLLGKQGLTVMPLVIVAVVVSYVVTVLLRPPARARARARETGAGAGARPGP</sequence>
<dbReference type="Pfam" id="PF00654">
    <property type="entry name" value="Voltage_CLC"/>
    <property type="match status" value="1"/>
</dbReference>
<dbReference type="Gene3D" id="1.10.3080.10">
    <property type="entry name" value="Clc chloride channel"/>
    <property type="match status" value="1"/>
</dbReference>
<evidence type="ECO:0000256" key="6">
    <source>
        <dbReference type="SAM" id="Phobius"/>
    </source>
</evidence>
<feature type="transmembrane region" description="Helical" evidence="6">
    <location>
        <begin position="215"/>
        <end position="241"/>
    </location>
</feature>
<dbReference type="EMBL" id="JADKYB010000007">
    <property type="protein sequence ID" value="MBM9505873.1"/>
    <property type="molecule type" value="Genomic_DNA"/>
</dbReference>
<dbReference type="InterPro" id="IPR014743">
    <property type="entry name" value="Cl-channel_core"/>
</dbReference>
<dbReference type="InterPro" id="IPR001807">
    <property type="entry name" value="ClC"/>
</dbReference>